<dbReference type="Proteomes" id="UP000280346">
    <property type="component" value="Unassembled WGS sequence"/>
</dbReference>
<comment type="caution">
    <text evidence="1">The sequence shown here is derived from an EMBL/GenBank/DDBJ whole genome shotgun (WGS) entry which is preliminary data.</text>
</comment>
<name>A0A3S0WP87_9PROT</name>
<evidence type="ECO:0000313" key="1">
    <source>
        <dbReference type="EMBL" id="RUQ75068.1"/>
    </source>
</evidence>
<dbReference type="EMBL" id="RZIJ01000002">
    <property type="protein sequence ID" value="RUQ75068.1"/>
    <property type="molecule type" value="Genomic_DNA"/>
</dbReference>
<proteinExistence type="predicted"/>
<sequence length="69" mass="7818">MFAIPEFPVLVMERFSQKRTGRPLFLATYIDEDGGRCIVHDTHSFTDALAAARDWRGDGVPTLWLGVEH</sequence>
<protein>
    <submittedName>
        <fullName evidence="1">Uncharacterized protein</fullName>
    </submittedName>
</protein>
<organism evidence="1 2">
    <name type="scientific">Azospirillum doebereinerae</name>
    <dbReference type="NCBI Taxonomy" id="92933"/>
    <lineage>
        <taxon>Bacteria</taxon>
        <taxon>Pseudomonadati</taxon>
        <taxon>Pseudomonadota</taxon>
        <taxon>Alphaproteobacteria</taxon>
        <taxon>Rhodospirillales</taxon>
        <taxon>Azospirillaceae</taxon>
        <taxon>Azospirillum</taxon>
    </lineage>
</organism>
<evidence type="ECO:0000313" key="2">
    <source>
        <dbReference type="Proteomes" id="UP000280346"/>
    </source>
</evidence>
<keyword evidence="2" id="KW-1185">Reference proteome</keyword>
<dbReference type="RefSeq" id="WP_126995089.1">
    <property type="nucleotide sequence ID" value="NZ_RZIJ01000002.1"/>
</dbReference>
<dbReference type="AlphaFoldDB" id="A0A3S0WP87"/>
<reference evidence="1 2" key="1">
    <citation type="submission" date="2018-12" db="EMBL/GenBank/DDBJ databases">
        <authorList>
            <person name="Yang Y."/>
        </authorList>
    </citation>
    <scope>NUCLEOTIDE SEQUENCE [LARGE SCALE GENOMIC DNA]</scope>
    <source>
        <strain evidence="1 2">GSF71</strain>
    </source>
</reference>
<accession>A0A3S0WP87</accession>
<gene>
    <name evidence="1" type="ORF">EJ913_04210</name>
</gene>